<evidence type="ECO:0000313" key="2">
    <source>
        <dbReference type="Proteomes" id="UP001465976"/>
    </source>
</evidence>
<comment type="caution">
    <text evidence="1">The sequence shown here is derived from an EMBL/GenBank/DDBJ whole genome shotgun (WGS) entry which is preliminary data.</text>
</comment>
<organism evidence="1 2">
    <name type="scientific">Marasmius crinis-equi</name>
    <dbReference type="NCBI Taxonomy" id="585013"/>
    <lineage>
        <taxon>Eukaryota</taxon>
        <taxon>Fungi</taxon>
        <taxon>Dikarya</taxon>
        <taxon>Basidiomycota</taxon>
        <taxon>Agaricomycotina</taxon>
        <taxon>Agaricomycetes</taxon>
        <taxon>Agaricomycetidae</taxon>
        <taxon>Agaricales</taxon>
        <taxon>Marasmiineae</taxon>
        <taxon>Marasmiaceae</taxon>
        <taxon>Marasmius</taxon>
    </lineage>
</organism>
<proteinExistence type="predicted"/>
<protein>
    <submittedName>
        <fullName evidence="1">Uncharacterized protein</fullName>
    </submittedName>
</protein>
<accession>A0ABR3EL74</accession>
<evidence type="ECO:0000313" key="1">
    <source>
        <dbReference type="EMBL" id="KAL0563632.1"/>
    </source>
</evidence>
<keyword evidence="2" id="KW-1185">Reference proteome</keyword>
<sequence>MDIVFSDSFLACFPDADAHMRDVILQNNAQDLLRVGRGRDILPNQKTLVWSIQVDGMRFRPLDANVERAGVIWVDAKELDELDLDVIVGEFGMNRRERRFLLILGVEDVEQKNTIRSRLVGLEMRHRVHILFFETLEAALAEVYRWSVGMNPYCLVQPDTPLASDKHRAKYISMLLRRIDGMTVPQVKYIVDTFPTWGALCDAMGPESGDEDVKGPILELPEWIISRLRWLCEEFGSLLRKMDHDP</sequence>
<gene>
    <name evidence="1" type="ORF">V5O48_018434</name>
</gene>
<dbReference type="EMBL" id="JBAHYK010003333">
    <property type="protein sequence ID" value="KAL0563632.1"/>
    <property type="molecule type" value="Genomic_DNA"/>
</dbReference>
<name>A0ABR3EL74_9AGAR</name>
<reference evidence="1 2" key="1">
    <citation type="submission" date="2024-02" db="EMBL/GenBank/DDBJ databases">
        <title>A draft genome for the cacao thread blight pathogen Marasmius crinis-equi.</title>
        <authorList>
            <person name="Cohen S.P."/>
            <person name="Baruah I.K."/>
            <person name="Amoako-Attah I."/>
            <person name="Bukari Y."/>
            <person name="Meinhardt L.W."/>
            <person name="Bailey B.A."/>
        </authorList>
    </citation>
    <scope>NUCLEOTIDE SEQUENCE [LARGE SCALE GENOMIC DNA]</scope>
    <source>
        <strain evidence="1 2">GH-76</strain>
    </source>
</reference>
<dbReference type="Proteomes" id="UP001465976">
    <property type="component" value="Unassembled WGS sequence"/>
</dbReference>